<sequence length="61" mass="6893">MPLIVLLVLVAPSFPILLLGLVAFAFPAPAPASSFLFCLIFRFVSQLRLFRWRFKIGEGRE</sequence>
<evidence type="ECO:0000313" key="1">
    <source>
        <dbReference type="EMBL" id="TRM66429.1"/>
    </source>
</evidence>
<reference evidence="1 2" key="1">
    <citation type="journal article" date="2019" name="New Phytol.">
        <title>Comparative genomics reveals unique wood-decay strategies and fruiting body development in the Schizophyllaceae.</title>
        <authorList>
            <person name="Almasi E."/>
            <person name="Sahu N."/>
            <person name="Krizsan K."/>
            <person name="Balint B."/>
            <person name="Kovacs G.M."/>
            <person name="Kiss B."/>
            <person name="Cseklye J."/>
            <person name="Drula E."/>
            <person name="Henrissat B."/>
            <person name="Nagy I."/>
            <person name="Chovatia M."/>
            <person name="Adam C."/>
            <person name="LaButti K."/>
            <person name="Lipzen A."/>
            <person name="Riley R."/>
            <person name="Grigoriev I.V."/>
            <person name="Nagy L.G."/>
        </authorList>
    </citation>
    <scope>NUCLEOTIDE SEQUENCE [LARGE SCALE GENOMIC DNA]</scope>
    <source>
        <strain evidence="1 2">NL-1724</strain>
    </source>
</reference>
<protein>
    <submittedName>
        <fullName evidence="1">Uncharacterized protein</fullName>
    </submittedName>
</protein>
<evidence type="ECO:0000313" key="2">
    <source>
        <dbReference type="Proteomes" id="UP000320762"/>
    </source>
</evidence>
<gene>
    <name evidence="1" type="ORF">BD626DRAFT_487736</name>
</gene>
<keyword evidence="2" id="KW-1185">Reference proteome</keyword>
<dbReference type="AlphaFoldDB" id="A0A550CNV9"/>
<dbReference type="EMBL" id="VDMD01000004">
    <property type="protein sequence ID" value="TRM66429.1"/>
    <property type="molecule type" value="Genomic_DNA"/>
</dbReference>
<proteinExistence type="predicted"/>
<accession>A0A550CNV9</accession>
<dbReference type="Proteomes" id="UP000320762">
    <property type="component" value="Unassembled WGS sequence"/>
</dbReference>
<organism evidence="1 2">
    <name type="scientific">Schizophyllum amplum</name>
    <dbReference type="NCBI Taxonomy" id="97359"/>
    <lineage>
        <taxon>Eukaryota</taxon>
        <taxon>Fungi</taxon>
        <taxon>Dikarya</taxon>
        <taxon>Basidiomycota</taxon>
        <taxon>Agaricomycotina</taxon>
        <taxon>Agaricomycetes</taxon>
        <taxon>Agaricomycetidae</taxon>
        <taxon>Agaricales</taxon>
        <taxon>Schizophyllaceae</taxon>
        <taxon>Schizophyllum</taxon>
    </lineage>
</organism>
<name>A0A550CNV9_9AGAR</name>
<comment type="caution">
    <text evidence="1">The sequence shown here is derived from an EMBL/GenBank/DDBJ whole genome shotgun (WGS) entry which is preliminary data.</text>
</comment>